<keyword evidence="4 8" id="KW-0812">Transmembrane</keyword>
<evidence type="ECO:0000256" key="1">
    <source>
        <dbReference type="ARBA" id="ARBA00004651"/>
    </source>
</evidence>
<feature type="transmembrane region" description="Helical" evidence="8">
    <location>
        <begin position="169"/>
        <end position="190"/>
    </location>
</feature>
<dbReference type="EMBL" id="JROO01000032">
    <property type="protein sequence ID" value="KIH97863.1"/>
    <property type="molecule type" value="Genomic_DNA"/>
</dbReference>
<reference evidence="11" key="1">
    <citation type="journal article" date="2015" name="Chem. Biol.">
        <title>Structure, bioactivity, and resistance mechanism of streptomonomicin, an unusual lasso Peptide from an understudied halophilic actinomycete.</title>
        <authorList>
            <person name="Metelev M."/>
            <person name="Tietz J.I."/>
            <person name="Melby J.O."/>
            <person name="Blair P.M."/>
            <person name="Zhu L."/>
            <person name="Livnat I."/>
            <person name="Severinov K."/>
            <person name="Mitchell D.A."/>
        </authorList>
    </citation>
    <scope>NUCLEOTIDE SEQUENCE [LARGE SCALE GENOMIC DNA]</scope>
    <source>
        <strain evidence="11">YIM 90003</strain>
    </source>
</reference>
<dbReference type="GO" id="GO:0046677">
    <property type="term" value="P:response to antibiotic"/>
    <property type="evidence" value="ECO:0007669"/>
    <property type="project" value="UniProtKB-KW"/>
</dbReference>
<keyword evidence="3 8" id="KW-1003">Cell membrane</keyword>
<evidence type="ECO:0000256" key="2">
    <source>
        <dbReference type="ARBA" id="ARBA00007783"/>
    </source>
</evidence>
<dbReference type="PANTHER" id="PTHR43077">
    <property type="entry name" value="TRANSPORT PERMEASE YVFS-RELATED"/>
    <property type="match status" value="1"/>
</dbReference>
<dbReference type="Proteomes" id="UP000031675">
    <property type="component" value="Unassembled WGS sequence"/>
</dbReference>
<dbReference type="InterPro" id="IPR013525">
    <property type="entry name" value="ABC2_TM"/>
</dbReference>
<evidence type="ECO:0000313" key="11">
    <source>
        <dbReference type="Proteomes" id="UP000031675"/>
    </source>
</evidence>
<dbReference type="GO" id="GO:0043190">
    <property type="term" value="C:ATP-binding cassette (ABC) transporter complex"/>
    <property type="evidence" value="ECO:0007669"/>
    <property type="project" value="InterPro"/>
</dbReference>
<keyword evidence="5 8" id="KW-1133">Transmembrane helix</keyword>
<organism evidence="10 11">
    <name type="scientific">Streptomonospora alba</name>
    <dbReference type="NCBI Taxonomy" id="183763"/>
    <lineage>
        <taxon>Bacteria</taxon>
        <taxon>Bacillati</taxon>
        <taxon>Actinomycetota</taxon>
        <taxon>Actinomycetes</taxon>
        <taxon>Streptosporangiales</taxon>
        <taxon>Nocardiopsidaceae</taxon>
        <taxon>Streptomonospora</taxon>
    </lineage>
</organism>
<comment type="caution">
    <text evidence="10">The sequence shown here is derived from an EMBL/GenBank/DDBJ whole genome shotgun (WGS) entry which is preliminary data.</text>
</comment>
<proteinExistence type="inferred from homology"/>
<evidence type="ECO:0000259" key="9">
    <source>
        <dbReference type="PROSITE" id="PS51012"/>
    </source>
</evidence>
<evidence type="ECO:0000256" key="5">
    <source>
        <dbReference type="ARBA" id="ARBA00022989"/>
    </source>
</evidence>
<feature type="transmembrane region" description="Helical" evidence="8">
    <location>
        <begin position="25"/>
        <end position="45"/>
    </location>
</feature>
<comment type="subcellular location">
    <subcellularLocation>
        <location evidence="1 8">Cell membrane</location>
        <topology evidence="1 8">Multi-pass membrane protein</topology>
    </subcellularLocation>
</comment>
<keyword evidence="11" id="KW-1185">Reference proteome</keyword>
<gene>
    <name evidence="10" type="ORF">LP52_17335</name>
</gene>
<accession>A0A0C2G3I1</accession>
<dbReference type="PROSITE" id="PS51012">
    <property type="entry name" value="ABC_TM2"/>
    <property type="match status" value="1"/>
</dbReference>
<evidence type="ECO:0000256" key="3">
    <source>
        <dbReference type="ARBA" id="ARBA00022475"/>
    </source>
</evidence>
<feature type="transmembrane region" description="Helical" evidence="8">
    <location>
        <begin position="238"/>
        <end position="256"/>
    </location>
</feature>
<dbReference type="InterPro" id="IPR047817">
    <property type="entry name" value="ABC2_TM_bact-type"/>
</dbReference>
<evidence type="ECO:0000256" key="8">
    <source>
        <dbReference type="RuleBase" id="RU361157"/>
    </source>
</evidence>
<dbReference type="GO" id="GO:0140359">
    <property type="term" value="F:ABC-type transporter activity"/>
    <property type="evidence" value="ECO:0007669"/>
    <property type="project" value="InterPro"/>
</dbReference>
<dbReference type="PIRSF" id="PIRSF006648">
    <property type="entry name" value="DrrB"/>
    <property type="match status" value="1"/>
</dbReference>
<dbReference type="Pfam" id="PF01061">
    <property type="entry name" value="ABC2_membrane"/>
    <property type="match status" value="1"/>
</dbReference>
<keyword evidence="8" id="KW-0813">Transport</keyword>
<sequence length="261" mass="27692">MTVQTLRHGWVLTLRDLKRWQREPWTPIIGIAFSLMLLLTFGYLFGGAIDLPGGGGYLPYLLPGMFTLTMLFGVESTMGAITDDTKRGITDRLRSMPIAGVAVPLGRAAADLMNSAVQLAVLMAGGLVVGWQVDGSIGAALLAAGLLLWLRLAMLWVGIYLGLVLRGEGGLMAVQILVWPFGFLSNIFVAPETMPGWLGFLAGWNPVSATAAACRGLFGNPTGTTGGVLADHAVALALGWPALLLAVFVPLSARAYRNLTR</sequence>
<dbReference type="InterPro" id="IPR051328">
    <property type="entry name" value="T7SS_ABC-Transporter"/>
</dbReference>
<dbReference type="AlphaFoldDB" id="A0A0C2G3I1"/>
<dbReference type="OrthoDB" id="8988363at2"/>
<dbReference type="STRING" id="183763.LP52_17335"/>
<keyword evidence="6 8" id="KW-0472">Membrane</keyword>
<feature type="transmembrane region" description="Helical" evidence="8">
    <location>
        <begin position="140"/>
        <end position="163"/>
    </location>
</feature>
<name>A0A0C2G3I1_9ACTN</name>
<protein>
    <recommendedName>
        <fullName evidence="8">Transport permease protein</fullName>
    </recommendedName>
</protein>
<feature type="transmembrane region" description="Helical" evidence="8">
    <location>
        <begin position="57"/>
        <end position="81"/>
    </location>
</feature>
<dbReference type="PANTHER" id="PTHR43077:SF8">
    <property type="entry name" value="DOXORUBICIN RESISTANCE ABC TRANSPORTER PERMEASE PROTEIN DRRB"/>
    <property type="match status" value="1"/>
</dbReference>
<evidence type="ECO:0000256" key="7">
    <source>
        <dbReference type="ARBA" id="ARBA00023251"/>
    </source>
</evidence>
<evidence type="ECO:0000256" key="6">
    <source>
        <dbReference type="ARBA" id="ARBA00023136"/>
    </source>
</evidence>
<comment type="similarity">
    <text evidence="2 8">Belongs to the ABC-2 integral membrane protein family.</text>
</comment>
<keyword evidence="7" id="KW-0046">Antibiotic resistance</keyword>
<evidence type="ECO:0000256" key="4">
    <source>
        <dbReference type="ARBA" id="ARBA00022692"/>
    </source>
</evidence>
<feature type="domain" description="ABC transmembrane type-2" evidence="9">
    <location>
        <begin position="25"/>
        <end position="259"/>
    </location>
</feature>
<evidence type="ECO:0000313" key="10">
    <source>
        <dbReference type="EMBL" id="KIH97863.1"/>
    </source>
</evidence>
<dbReference type="InterPro" id="IPR000412">
    <property type="entry name" value="ABC_2_transport"/>
</dbReference>
<feature type="transmembrane region" description="Helical" evidence="8">
    <location>
        <begin position="197"/>
        <end position="218"/>
    </location>
</feature>